<evidence type="ECO:0000313" key="2">
    <source>
        <dbReference type="EMBL" id="MBC5766924.1"/>
    </source>
</evidence>
<dbReference type="EMBL" id="JACORU010000008">
    <property type="protein sequence ID" value="MBC5766924.1"/>
    <property type="molecule type" value="Genomic_DNA"/>
</dbReference>
<gene>
    <name evidence="2" type="ORF">H8R02_20835</name>
</gene>
<dbReference type="InterPro" id="IPR028098">
    <property type="entry name" value="Glyco_trans_4-like_N"/>
</dbReference>
<dbReference type="AlphaFoldDB" id="A0A923S3U3"/>
<reference evidence="2" key="1">
    <citation type="submission" date="2020-08" db="EMBL/GenBank/DDBJ databases">
        <title>Ramlibacter sp. GTP1 16S ribosomal RNA gene genome sequencing and assembly.</title>
        <authorList>
            <person name="Kang M."/>
        </authorList>
    </citation>
    <scope>NUCLEOTIDE SEQUENCE</scope>
    <source>
        <strain evidence="2">GTP1</strain>
    </source>
</reference>
<dbReference type="CDD" id="cd03794">
    <property type="entry name" value="GT4_WbuB-like"/>
    <property type="match status" value="1"/>
</dbReference>
<evidence type="ECO:0000259" key="1">
    <source>
        <dbReference type="Pfam" id="PF13579"/>
    </source>
</evidence>
<comment type="caution">
    <text evidence="2">The sequence shown here is derived from an EMBL/GenBank/DDBJ whole genome shotgun (WGS) entry which is preliminary data.</text>
</comment>
<dbReference type="Pfam" id="PF13579">
    <property type="entry name" value="Glyco_trans_4_4"/>
    <property type="match status" value="1"/>
</dbReference>
<dbReference type="Proteomes" id="UP000596827">
    <property type="component" value="Unassembled WGS sequence"/>
</dbReference>
<organism evidence="2 3">
    <name type="scientific">Ramlibacter albus</name>
    <dbReference type="NCBI Taxonomy" id="2079448"/>
    <lineage>
        <taxon>Bacteria</taxon>
        <taxon>Pseudomonadati</taxon>
        <taxon>Pseudomonadota</taxon>
        <taxon>Betaproteobacteria</taxon>
        <taxon>Burkholderiales</taxon>
        <taxon>Comamonadaceae</taxon>
        <taxon>Ramlibacter</taxon>
    </lineage>
</organism>
<dbReference type="RefSeq" id="WP_187083414.1">
    <property type="nucleotide sequence ID" value="NZ_JACORU010000008.1"/>
</dbReference>
<accession>A0A923S3U3</accession>
<dbReference type="SUPFAM" id="SSF53756">
    <property type="entry name" value="UDP-Glycosyltransferase/glycogen phosphorylase"/>
    <property type="match status" value="1"/>
</dbReference>
<protein>
    <submittedName>
        <fullName evidence="2">Glycosyltransferase family 4 protein</fullName>
    </submittedName>
</protein>
<dbReference type="GO" id="GO:0016757">
    <property type="term" value="F:glycosyltransferase activity"/>
    <property type="evidence" value="ECO:0007669"/>
    <property type="project" value="UniProtKB-ARBA"/>
</dbReference>
<dbReference type="Pfam" id="PF13692">
    <property type="entry name" value="Glyco_trans_1_4"/>
    <property type="match status" value="1"/>
</dbReference>
<evidence type="ECO:0000313" key="3">
    <source>
        <dbReference type="Proteomes" id="UP000596827"/>
    </source>
</evidence>
<dbReference type="PANTHER" id="PTHR12526">
    <property type="entry name" value="GLYCOSYLTRANSFERASE"/>
    <property type="match status" value="1"/>
</dbReference>
<sequence>MKVLYFHQHFVTPKGPGAVRSYMMARHLVEHGHSVTMVCGSAKGATTGLDGPFTRGMRQGMVDGIRVIELDLAYSNSDGFAKRSWTFIRFALRSILLALREPCDLVFATSTPLTAALPGIAARWLRGKPFVFEVRDLWPELPRAMGVIRNPVVLGAMGVLEYAGYRSASALVGLSPGIVEGIARRGTPPGRIHMVPNGCDLDIFAAETEPWRPEGVASGDLMCVFAGTHGIANGLDSVLDAAAVLQGRGRADIKLVLVGDGKLKPALVRRAAQERLDNVVFLAPVNKARLAGLLAGTDIGLQVLADVPAFYYGTSPNKFFDYLAAGLPVLTNYPGWVADLVQQHDCGWGVPARNPEAFADALEEAARHRERLPVMGANARTLARTQFSRRVLAARWTAAVLGVAAPHAQATTESPESR</sequence>
<proteinExistence type="predicted"/>
<dbReference type="PANTHER" id="PTHR12526:SF638">
    <property type="entry name" value="SPORE COAT PROTEIN SA"/>
    <property type="match status" value="1"/>
</dbReference>
<dbReference type="Gene3D" id="3.40.50.2000">
    <property type="entry name" value="Glycogen Phosphorylase B"/>
    <property type="match status" value="2"/>
</dbReference>
<keyword evidence="3" id="KW-1185">Reference proteome</keyword>
<feature type="domain" description="Glycosyltransferase subfamily 4-like N-terminal" evidence="1">
    <location>
        <begin position="18"/>
        <end position="198"/>
    </location>
</feature>
<name>A0A923S3U3_9BURK</name>